<reference evidence="1" key="1">
    <citation type="journal article" date="2015" name="Nature">
        <title>Complex archaea that bridge the gap between prokaryotes and eukaryotes.</title>
        <authorList>
            <person name="Spang A."/>
            <person name="Saw J.H."/>
            <person name="Jorgensen S.L."/>
            <person name="Zaremba-Niedzwiedzka K."/>
            <person name="Martijn J."/>
            <person name="Lind A.E."/>
            <person name="van Eijk R."/>
            <person name="Schleper C."/>
            <person name="Guy L."/>
            <person name="Ettema T.J."/>
        </authorList>
    </citation>
    <scope>NUCLEOTIDE SEQUENCE</scope>
</reference>
<dbReference type="EMBL" id="LAZR01021258">
    <property type="protein sequence ID" value="KKL85942.1"/>
    <property type="molecule type" value="Genomic_DNA"/>
</dbReference>
<dbReference type="AlphaFoldDB" id="A0A0F9IEU3"/>
<name>A0A0F9IEU3_9ZZZZ</name>
<sequence length="46" mass="5488">MLPEHMPVLEGKDAKRFIEQDKKPLSSKQKEYLKNCLEIYEKNPIK</sequence>
<gene>
    <name evidence="1" type="ORF">LCGC14_1949670</name>
</gene>
<proteinExistence type="predicted"/>
<accession>A0A0F9IEU3</accession>
<comment type="caution">
    <text evidence="1">The sequence shown here is derived from an EMBL/GenBank/DDBJ whole genome shotgun (WGS) entry which is preliminary data.</text>
</comment>
<evidence type="ECO:0000313" key="1">
    <source>
        <dbReference type="EMBL" id="KKL85942.1"/>
    </source>
</evidence>
<organism evidence="1">
    <name type="scientific">marine sediment metagenome</name>
    <dbReference type="NCBI Taxonomy" id="412755"/>
    <lineage>
        <taxon>unclassified sequences</taxon>
        <taxon>metagenomes</taxon>
        <taxon>ecological metagenomes</taxon>
    </lineage>
</organism>
<protein>
    <submittedName>
        <fullName evidence="1">Uncharacterized protein</fullName>
    </submittedName>
</protein>